<evidence type="ECO:0000313" key="1">
    <source>
        <dbReference type="EMBL" id="MCM2534349.1"/>
    </source>
</evidence>
<dbReference type="Proteomes" id="UP001523262">
    <property type="component" value="Unassembled WGS sequence"/>
</dbReference>
<organism evidence="1 2">
    <name type="scientific">Neobacillus pocheonensis</name>
    <dbReference type="NCBI Taxonomy" id="363869"/>
    <lineage>
        <taxon>Bacteria</taxon>
        <taxon>Bacillati</taxon>
        <taxon>Bacillota</taxon>
        <taxon>Bacilli</taxon>
        <taxon>Bacillales</taxon>
        <taxon>Bacillaceae</taxon>
        <taxon>Neobacillus</taxon>
    </lineage>
</organism>
<reference evidence="1 2" key="1">
    <citation type="submission" date="2022-06" db="EMBL/GenBank/DDBJ databases">
        <authorList>
            <person name="Jeon C.O."/>
        </authorList>
    </citation>
    <scope>NUCLEOTIDE SEQUENCE [LARGE SCALE GENOMIC DNA]</scope>
    <source>
        <strain evidence="1 2">KCTC 13943</strain>
    </source>
</reference>
<protein>
    <submittedName>
        <fullName evidence="1">Uncharacterized protein</fullName>
    </submittedName>
</protein>
<comment type="caution">
    <text evidence="1">The sequence shown here is derived from an EMBL/GenBank/DDBJ whole genome shotgun (WGS) entry which is preliminary data.</text>
</comment>
<name>A0ABT0WE68_9BACI</name>
<dbReference type="EMBL" id="JAMQCR010000002">
    <property type="protein sequence ID" value="MCM2534349.1"/>
    <property type="molecule type" value="Genomic_DNA"/>
</dbReference>
<sequence length="62" mass="7420">MRYTKKINSKSPKLIRVYTLRDGSEKKIPYYPNRSLKEEMKLLNITESDIFQMQLIESPLNK</sequence>
<evidence type="ECO:0000313" key="2">
    <source>
        <dbReference type="Proteomes" id="UP001523262"/>
    </source>
</evidence>
<accession>A0ABT0WE68</accession>
<proteinExistence type="predicted"/>
<gene>
    <name evidence="1" type="ORF">NDK43_20860</name>
</gene>
<keyword evidence="2" id="KW-1185">Reference proteome</keyword>